<reference evidence="2 3" key="1">
    <citation type="submission" date="2017-11" db="EMBL/GenBank/DDBJ databases">
        <title>Draft genome of Arthrobacter agilis strain UMCV2, a plant growth-promoting rhizobacterium and biocontrol capacity of phytopathogenic fungi.</title>
        <authorList>
            <person name="Martinez-Camara R."/>
            <person name="Santoyo G."/>
            <person name="Moreno-Hagelsieb G."/>
            <person name="Valencia-Cantero E."/>
        </authorList>
    </citation>
    <scope>NUCLEOTIDE SEQUENCE [LARGE SCALE GENOMIC DNA]</scope>
    <source>
        <strain evidence="2 3">UMCV2</strain>
    </source>
</reference>
<dbReference type="Pfam" id="PF14361">
    <property type="entry name" value="RsbRD_N"/>
    <property type="match status" value="1"/>
</dbReference>
<protein>
    <submittedName>
        <fullName evidence="2">PucR family transcriptional regulator</fullName>
    </submittedName>
</protein>
<accession>A0A2L0UHD6</accession>
<dbReference type="Proteomes" id="UP000239187">
    <property type="component" value="Chromosome"/>
</dbReference>
<dbReference type="InterPro" id="IPR025751">
    <property type="entry name" value="RsbRD_N_dom"/>
</dbReference>
<evidence type="ECO:0000313" key="3">
    <source>
        <dbReference type="Proteomes" id="UP000239187"/>
    </source>
</evidence>
<proteinExistence type="predicted"/>
<feature type="domain" description="RsbT co-antagonist protein RsbRD N-terminal" evidence="1">
    <location>
        <begin position="39"/>
        <end position="162"/>
    </location>
</feature>
<name>A0A2L0UHD6_9MICC</name>
<sequence>MPKNSDSSATGRSVLSDVVTSCLADIDGIAERFLIDVQDIEGYAGSPVQDQDLRDTAVASMELLLRMVGGLPVPERLALMSDALGHRRASQGVPLESLLRAVRMDFRILWTEMLGRVPAESLSDFTHDAVRVWEAVEFHVTRVHAGYMDELASMAHEKEQQRAFLLSRLLSSDGRDPQLLGQAARALGVSPQGSFVVAVGAGSARREFRAGVARAQAEDYLHERDGALILVLEDRRPPSGRATVAVPAWLTGLRCFVAPVAGSLAEVPTMVRVALEAVAVLDFTAPGHQSIRQAWGPVAAARLGGRRTDPGT</sequence>
<organism evidence="2 3">
    <name type="scientific">Arthrobacter agilis</name>
    <dbReference type="NCBI Taxonomy" id="37921"/>
    <lineage>
        <taxon>Bacteria</taxon>
        <taxon>Bacillati</taxon>
        <taxon>Actinomycetota</taxon>
        <taxon>Actinomycetes</taxon>
        <taxon>Micrococcales</taxon>
        <taxon>Micrococcaceae</taxon>
        <taxon>Arthrobacter</taxon>
    </lineage>
</organism>
<dbReference type="RefSeq" id="WP_208739803.1">
    <property type="nucleotide sequence ID" value="NZ_CP024915.1"/>
</dbReference>
<gene>
    <name evidence="2" type="ORF">CVO76_14155</name>
</gene>
<evidence type="ECO:0000259" key="1">
    <source>
        <dbReference type="Pfam" id="PF14361"/>
    </source>
</evidence>
<dbReference type="EMBL" id="CP024915">
    <property type="protein sequence ID" value="AUZ88656.1"/>
    <property type="molecule type" value="Genomic_DNA"/>
</dbReference>
<dbReference type="AlphaFoldDB" id="A0A2L0UHD6"/>
<feature type="non-terminal residue" evidence="2">
    <location>
        <position position="312"/>
    </location>
</feature>
<evidence type="ECO:0000313" key="2">
    <source>
        <dbReference type="EMBL" id="AUZ88656.1"/>
    </source>
</evidence>